<sequence length="75" mass="8541">MSLVREAKKLQAKRQEVGKLKRKSAREFQIEQSLLQKSSSGLASVERKIESAKEQLSDVSDVLTQRLAQQESIQR</sequence>
<gene>
    <name evidence="2" type="ORF">LCGC14_2253620</name>
</gene>
<evidence type="ECO:0000256" key="1">
    <source>
        <dbReference type="SAM" id="Coils"/>
    </source>
</evidence>
<keyword evidence="1" id="KW-0175">Coiled coil</keyword>
<organism evidence="2">
    <name type="scientific">marine sediment metagenome</name>
    <dbReference type="NCBI Taxonomy" id="412755"/>
    <lineage>
        <taxon>unclassified sequences</taxon>
        <taxon>metagenomes</taxon>
        <taxon>ecological metagenomes</taxon>
    </lineage>
</organism>
<name>A0A0F9FEA5_9ZZZZ</name>
<reference evidence="2" key="1">
    <citation type="journal article" date="2015" name="Nature">
        <title>Complex archaea that bridge the gap between prokaryotes and eukaryotes.</title>
        <authorList>
            <person name="Spang A."/>
            <person name="Saw J.H."/>
            <person name="Jorgensen S.L."/>
            <person name="Zaremba-Niedzwiedzka K."/>
            <person name="Martijn J."/>
            <person name="Lind A.E."/>
            <person name="van Eijk R."/>
            <person name="Schleper C."/>
            <person name="Guy L."/>
            <person name="Ettema T.J."/>
        </authorList>
    </citation>
    <scope>NUCLEOTIDE SEQUENCE</scope>
</reference>
<dbReference type="AlphaFoldDB" id="A0A0F9FEA5"/>
<feature type="coiled-coil region" evidence="1">
    <location>
        <begin position="3"/>
        <end position="62"/>
    </location>
</feature>
<feature type="non-terminal residue" evidence="2">
    <location>
        <position position="75"/>
    </location>
</feature>
<dbReference type="EMBL" id="LAZR01030777">
    <property type="protein sequence ID" value="KKL55620.1"/>
    <property type="molecule type" value="Genomic_DNA"/>
</dbReference>
<proteinExistence type="predicted"/>
<protein>
    <submittedName>
        <fullName evidence="2">Uncharacterized protein</fullName>
    </submittedName>
</protein>
<evidence type="ECO:0000313" key="2">
    <source>
        <dbReference type="EMBL" id="KKL55620.1"/>
    </source>
</evidence>
<comment type="caution">
    <text evidence="2">The sequence shown here is derived from an EMBL/GenBank/DDBJ whole genome shotgun (WGS) entry which is preliminary data.</text>
</comment>
<accession>A0A0F9FEA5</accession>